<dbReference type="STRING" id="1629.IV50_GL001184"/>
<name>A0A380P930_WEIVI</name>
<sequence length="122" mass="13876">MINVVEARTMTNATIVNIKEQAVKDLMPKINDVIESAIKCGKKKAQVVINNEMNEEQKQREEQSLISFIKYNSNEYVISAIVEELKQYGYAASTCTELRMFGRQDVNHMAVDISWAEDNAKS</sequence>
<protein>
    <submittedName>
        <fullName evidence="1">Uncharacterized protein</fullName>
    </submittedName>
</protein>
<organism evidence="1 2">
    <name type="scientific">Weissella viridescens</name>
    <name type="common">Lactobacillus viridescens</name>
    <dbReference type="NCBI Taxonomy" id="1629"/>
    <lineage>
        <taxon>Bacteria</taxon>
        <taxon>Bacillati</taxon>
        <taxon>Bacillota</taxon>
        <taxon>Bacilli</taxon>
        <taxon>Lactobacillales</taxon>
        <taxon>Lactobacillaceae</taxon>
        <taxon>Weissella</taxon>
    </lineage>
</organism>
<gene>
    <name evidence="1" type="ORF">NCTC13645_02564</name>
</gene>
<reference evidence="1 2" key="1">
    <citation type="submission" date="2018-06" db="EMBL/GenBank/DDBJ databases">
        <authorList>
            <consortium name="Pathogen Informatics"/>
            <person name="Doyle S."/>
        </authorList>
    </citation>
    <scope>NUCLEOTIDE SEQUENCE [LARGE SCALE GENOMIC DNA]</scope>
    <source>
        <strain evidence="1 2">NCTC13645</strain>
    </source>
</reference>
<evidence type="ECO:0000313" key="1">
    <source>
        <dbReference type="EMBL" id="SUP61408.1"/>
    </source>
</evidence>
<proteinExistence type="predicted"/>
<evidence type="ECO:0000313" key="2">
    <source>
        <dbReference type="Proteomes" id="UP000254621"/>
    </source>
</evidence>
<dbReference type="AlphaFoldDB" id="A0A380P930"/>
<dbReference type="EMBL" id="UHIV01000007">
    <property type="protein sequence ID" value="SUP61408.1"/>
    <property type="molecule type" value="Genomic_DNA"/>
</dbReference>
<dbReference type="Proteomes" id="UP000254621">
    <property type="component" value="Unassembled WGS sequence"/>
</dbReference>
<accession>A0A380P930</accession>
<dbReference type="RefSeq" id="WP_057746457.1">
    <property type="nucleotide sequence ID" value="NZ_JQBM01000003.1"/>
</dbReference>